<organism evidence="2 3">
    <name type="scientific">Pseudolabrys taiwanensis</name>
    <dbReference type="NCBI Taxonomy" id="331696"/>
    <lineage>
        <taxon>Bacteria</taxon>
        <taxon>Pseudomonadati</taxon>
        <taxon>Pseudomonadota</taxon>
        <taxon>Alphaproteobacteria</taxon>
        <taxon>Hyphomicrobiales</taxon>
        <taxon>Xanthobacteraceae</taxon>
        <taxon>Pseudolabrys</taxon>
    </lineage>
</organism>
<dbReference type="Proteomes" id="UP000254889">
    <property type="component" value="Chromosome"/>
</dbReference>
<proteinExistence type="predicted"/>
<evidence type="ECO:0000256" key="1">
    <source>
        <dbReference type="SAM" id="Coils"/>
    </source>
</evidence>
<keyword evidence="1" id="KW-0175">Coiled coil</keyword>
<reference evidence="2 3" key="1">
    <citation type="submission" date="2018-07" db="EMBL/GenBank/DDBJ databases">
        <authorList>
            <person name="Quirk P.G."/>
            <person name="Krulwich T.A."/>
        </authorList>
    </citation>
    <scope>NUCLEOTIDE SEQUENCE [LARGE SCALE GENOMIC DNA]</scope>
    <source>
        <strain evidence="2 3">CC-BB4</strain>
    </source>
</reference>
<evidence type="ECO:0000313" key="3">
    <source>
        <dbReference type="Proteomes" id="UP000254889"/>
    </source>
</evidence>
<dbReference type="OrthoDB" id="9765972at2"/>
<sequence length="429" mass="48161">MTEPTITCPNCQTHIPLTESLAAPLIKATQSKYERLMAQKDKDIAGREAALRSQQAEIEKAKENVEQEVAKKISAERTRIAAEEAAKAKRLAAADLDQKAKEVTELQQVLKQRDEKLAEAQKAQAELMRKERALDDAKREMDLTIEKRVQASLDTVRTKAKQDAEEALKLRVLEKEEQIASMQRQIEDLKRKAEQGSQQLQGEALELELEASLRTKFPQDVIEPVPKGEFGGDVLHRVMNSINQPCGTILWESKRTKNWTDGWLTKLRDDQRKAKADVALIVSNVLPKGVHSFDHVDGIWVTETRCAIPVAIALRQSLIELAAARQAGEGQQTKMELVYQYLTGPRFRHRIEAIVEKFSEMQSDLDKERRSMMRSWAKREAQIRGVIDATAGMYGDLQGIAGKALEEIEGMALPMLVDQSTEGDDSQAA</sequence>
<dbReference type="EMBL" id="CP031417">
    <property type="protein sequence ID" value="AXK81543.1"/>
    <property type="molecule type" value="Genomic_DNA"/>
</dbReference>
<feature type="coiled-coil region" evidence="1">
    <location>
        <begin position="44"/>
        <end position="210"/>
    </location>
</feature>
<name>A0A345ZX96_9HYPH</name>
<gene>
    <name evidence="2" type="ORF">DW352_14080</name>
</gene>
<dbReference type="Pfam" id="PF09903">
    <property type="entry name" value="DUF2130"/>
    <property type="match status" value="1"/>
</dbReference>
<keyword evidence="3" id="KW-1185">Reference proteome</keyword>
<dbReference type="AlphaFoldDB" id="A0A345ZX96"/>
<dbReference type="RefSeq" id="WP_115691922.1">
    <property type="nucleotide sequence ID" value="NZ_CP031417.1"/>
</dbReference>
<accession>A0A345ZX96</accession>
<evidence type="ECO:0000313" key="2">
    <source>
        <dbReference type="EMBL" id="AXK81543.1"/>
    </source>
</evidence>
<dbReference type="InterPro" id="IPR019219">
    <property type="entry name" value="DUF2130"/>
</dbReference>
<dbReference type="KEGG" id="ptaw:DW352_14080"/>
<protein>
    <submittedName>
        <fullName evidence="2">DUF2130 domain-containing protein</fullName>
    </submittedName>
</protein>